<accession>X0ZBC9</accession>
<reference evidence="1" key="1">
    <citation type="journal article" date="2014" name="Front. Microbiol.">
        <title>High frequency of phylogenetically diverse reductive dehalogenase-homologous genes in deep subseafloor sedimentary metagenomes.</title>
        <authorList>
            <person name="Kawai M."/>
            <person name="Futagami T."/>
            <person name="Toyoda A."/>
            <person name="Takaki Y."/>
            <person name="Nishi S."/>
            <person name="Hori S."/>
            <person name="Arai W."/>
            <person name="Tsubouchi T."/>
            <person name="Morono Y."/>
            <person name="Uchiyama I."/>
            <person name="Ito T."/>
            <person name="Fujiyama A."/>
            <person name="Inagaki F."/>
            <person name="Takami H."/>
        </authorList>
    </citation>
    <scope>NUCLEOTIDE SEQUENCE</scope>
    <source>
        <strain evidence="1">Expedition CK06-06</strain>
    </source>
</reference>
<protein>
    <submittedName>
        <fullName evidence="1">Uncharacterized protein</fullName>
    </submittedName>
</protein>
<comment type="caution">
    <text evidence="1">The sequence shown here is derived from an EMBL/GenBank/DDBJ whole genome shotgun (WGS) entry which is preliminary data.</text>
</comment>
<dbReference type="AlphaFoldDB" id="X0ZBC9"/>
<dbReference type="EMBL" id="BART01005951">
    <property type="protein sequence ID" value="GAG55557.1"/>
    <property type="molecule type" value="Genomic_DNA"/>
</dbReference>
<evidence type="ECO:0000313" key="1">
    <source>
        <dbReference type="EMBL" id="GAG55557.1"/>
    </source>
</evidence>
<gene>
    <name evidence="1" type="ORF">S01H4_13513</name>
</gene>
<name>X0ZBC9_9ZZZZ</name>
<proteinExistence type="predicted"/>
<sequence length="161" mass="18080">MAKGRNQYRSYTLAERTEALTKLALNGGNSQKTARDTGIPLTTIITWKNTYFSEYAGIEKKEIDDILKETWKGIRKLIDSSLIEDLILAAKKEGKLREVISAASVLIDKALLLSGIKASLSTLGRPIETEANDVDSEEEVQRLIKEEEAKENRRKKDRIVS</sequence>
<organism evidence="1">
    <name type="scientific">marine sediment metagenome</name>
    <dbReference type="NCBI Taxonomy" id="412755"/>
    <lineage>
        <taxon>unclassified sequences</taxon>
        <taxon>metagenomes</taxon>
        <taxon>ecological metagenomes</taxon>
    </lineage>
</organism>